<dbReference type="InterPro" id="IPR018711">
    <property type="entry name" value="NAGPA"/>
</dbReference>
<accession>A0A167GSL8</accession>
<dbReference type="RefSeq" id="WP_068654136.1">
    <property type="nucleotide sequence ID" value="NZ_CP017770.1"/>
</dbReference>
<dbReference type="EMBL" id="LSFN01000001">
    <property type="protein sequence ID" value="OAB77863.1"/>
    <property type="molecule type" value="Genomic_DNA"/>
</dbReference>
<dbReference type="AlphaFoldDB" id="A0A167GSL8"/>
<dbReference type="Pfam" id="PF09992">
    <property type="entry name" value="NAGPA"/>
    <property type="match status" value="1"/>
</dbReference>
<dbReference type="Proteomes" id="UP000077134">
    <property type="component" value="Unassembled WGS sequence"/>
</dbReference>
<evidence type="ECO:0000313" key="3">
    <source>
        <dbReference type="EMBL" id="OAB77863.1"/>
    </source>
</evidence>
<evidence type="ECO:0000256" key="1">
    <source>
        <dbReference type="SAM" id="Phobius"/>
    </source>
</evidence>
<feature type="domain" description="Phosphodiester glycosidase" evidence="2">
    <location>
        <begin position="175"/>
        <end position="354"/>
    </location>
</feature>
<dbReference type="PANTHER" id="PTHR40446">
    <property type="entry name" value="N-ACETYLGLUCOSAMINE-1-PHOSPHODIESTER ALPHA-N-ACETYLGLUCOSAMINIDASE"/>
    <property type="match status" value="1"/>
</dbReference>
<comment type="caution">
    <text evidence="3">The sequence shown here is derived from an EMBL/GenBank/DDBJ whole genome shotgun (WGS) entry which is preliminary data.</text>
</comment>
<gene>
    <name evidence="3" type="ORF">PNBC_00430</name>
</gene>
<evidence type="ECO:0000259" key="2">
    <source>
        <dbReference type="Pfam" id="PF09992"/>
    </source>
</evidence>
<sequence>MRLHVKQVNRFFLLATAPFIGILLCLMISYQPIELKLDTRPYIPIESMQSQTNNINDQLMKAQSTVKSTLTTLHQTSELYQKTLETTNSIVLTTKSQVKMPEYIYNRRVISKLGTPYETVKTDRISIELFKVNPGVYRGYAMKVKLKDPSAMSMSLGKDTLGGSETTLQAVRRKGAIAGINAGGYADDRKRRYPLSTTVLNGQYLTGFEASYKNLAFVGMNSYGKLIGGKFYNQKELDKLKPKFGATFVPVLLQNGQKMPIPIKWQTSPKRAPRTIIGNYKDDQLLILVIDGYDENGGSGATLQEIQNKLLQLGVRNAYNLDGGGSSSLILNGRVINKPSDGALRSVPTHFLFFK</sequence>
<dbReference type="STRING" id="1763538.LPB68_07350"/>
<keyword evidence="1" id="KW-1133">Transmembrane helix</keyword>
<proteinExistence type="predicted"/>
<keyword evidence="1" id="KW-0472">Membrane</keyword>
<keyword evidence="1" id="KW-0812">Transmembrane</keyword>
<dbReference type="KEGG" id="pcx:LPB68_07350"/>
<keyword evidence="4" id="KW-1185">Reference proteome</keyword>
<reference evidence="3 4" key="1">
    <citation type="submission" date="2016-02" db="EMBL/GenBank/DDBJ databases">
        <title>Paenibacillus sp. LPB0068, isolated from Crassostrea gigas.</title>
        <authorList>
            <person name="Shin S.-K."/>
            <person name="Yi H."/>
        </authorList>
    </citation>
    <scope>NUCLEOTIDE SEQUENCE [LARGE SCALE GENOMIC DNA]</scope>
    <source>
        <strain evidence="3 4">LPB0068</strain>
    </source>
</reference>
<dbReference type="OrthoDB" id="9816453at2"/>
<feature type="transmembrane region" description="Helical" evidence="1">
    <location>
        <begin position="12"/>
        <end position="30"/>
    </location>
</feature>
<dbReference type="PANTHER" id="PTHR40446:SF2">
    <property type="entry name" value="N-ACETYLGLUCOSAMINE-1-PHOSPHODIESTER ALPHA-N-ACETYLGLUCOSAMINIDASE"/>
    <property type="match status" value="1"/>
</dbReference>
<organism evidence="3 4">
    <name type="scientific">Paenibacillus crassostreae</name>
    <dbReference type="NCBI Taxonomy" id="1763538"/>
    <lineage>
        <taxon>Bacteria</taxon>
        <taxon>Bacillati</taxon>
        <taxon>Bacillota</taxon>
        <taxon>Bacilli</taxon>
        <taxon>Bacillales</taxon>
        <taxon>Paenibacillaceae</taxon>
        <taxon>Paenibacillus</taxon>
    </lineage>
</organism>
<name>A0A167GSL8_9BACL</name>
<protein>
    <submittedName>
        <fullName evidence="3">Exopolysaccharide biosynthesis protein</fullName>
    </submittedName>
</protein>
<evidence type="ECO:0000313" key="4">
    <source>
        <dbReference type="Proteomes" id="UP000077134"/>
    </source>
</evidence>